<dbReference type="RefSeq" id="WP_319917985.1">
    <property type="nucleotide sequence ID" value="NZ_JAWZXF010000021.1"/>
</dbReference>
<feature type="domain" description="Putative sugar diacid recognition" evidence="2">
    <location>
        <begin position="3"/>
        <end position="136"/>
    </location>
</feature>
<evidence type="ECO:0000313" key="6">
    <source>
        <dbReference type="Proteomes" id="UP001285835"/>
    </source>
</evidence>
<dbReference type="Pfam" id="PF05651">
    <property type="entry name" value="Diacid_rec"/>
    <property type="match status" value="1"/>
</dbReference>
<accession>A0AAP6L2T2</accession>
<dbReference type="InterPro" id="IPR008599">
    <property type="entry name" value="Diacid_rec"/>
</dbReference>
<dbReference type="InterPro" id="IPR025736">
    <property type="entry name" value="PucR_C-HTH_dom"/>
</dbReference>
<dbReference type="InterPro" id="IPR041522">
    <property type="entry name" value="CdaR_GGDEF"/>
</dbReference>
<protein>
    <submittedName>
        <fullName evidence="5">Sugar diacid recognition domain-containing protein</fullName>
    </submittedName>
</protein>
<dbReference type="InterPro" id="IPR051448">
    <property type="entry name" value="CdaR-like_regulators"/>
</dbReference>
<evidence type="ECO:0000259" key="2">
    <source>
        <dbReference type="Pfam" id="PF05651"/>
    </source>
</evidence>
<feature type="domain" description="CdaR GGDEF-like" evidence="4">
    <location>
        <begin position="140"/>
        <end position="260"/>
    </location>
</feature>
<comment type="caution">
    <text evidence="5">The sequence shown here is derived from an EMBL/GenBank/DDBJ whole genome shotgun (WGS) entry which is preliminary data.</text>
</comment>
<sequence>MQLNDTLARQIVSRAMKILSFSVNVMDERGLIIASGNPERLHQRHEGAVLALTENRVVEISEATAQQLKGVRPGINLPIAYQGELLGVIGISGDPEEVRAYAELVRMTAELILEQAALTEQLQWDKRHKEELVLQLIRGEGRADQLQQAARFLDLDLAQPRVVAVLALEEADPARLRELVHLLENPERDNLVAINGLDEIVVLKPAQLSDGVWQSAQERSRIKQLLARIPHFKVRIGVGDYFAGTGGLARSYQTARDTLRRGMSQAPRKQVYFFEDYRLPVLLGSLADSWQADQLRAPLLKLAKEDAKGTLQKTLRQYFLQDCDLHPCAETLFIHPNTLRYRLTRIEQITGLNFNKLDDKFLLYLGLNLDADLFI</sequence>
<dbReference type="PANTHER" id="PTHR33744">
    <property type="entry name" value="CARBOHYDRATE DIACID REGULATOR"/>
    <property type="match status" value="1"/>
</dbReference>
<dbReference type="EMBL" id="JAWZXF010000021">
    <property type="protein sequence ID" value="MDX7924026.1"/>
    <property type="molecule type" value="Genomic_DNA"/>
</dbReference>
<proteinExistence type="inferred from homology"/>
<reference evidence="5" key="1">
    <citation type="submission" date="2023-11" db="EMBL/GenBank/DDBJ databases">
        <title>WGS of Aeromonas in Northern Israel.</title>
        <authorList>
            <person name="Hershko Y."/>
        </authorList>
    </citation>
    <scope>NUCLEOTIDE SEQUENCE</scope>
    <source>
        <strain evidence="5">02297</strain>
    </source>
</reference>
<dbReference type="Proteomes" id="UP001285835">
    <property type="component" value="Unassembled WGS sequence"/>
</dbReference>
<dbReference type="PANTHER" id="PTHR33744:SF15">
    <property type="entry name" value="CARBOHYDRATE DIACID REGULATOR"/>
    <property type="match status" value="1"/>
</dbReference>
<dbReference type="InterPro" id="IPR042070">
    <property type="entry name" value="PucR_C-HTH_sf"/>
</dbReference>
<comment type="similarity">
    <text evidence="1">Belongs to the CdaR family.</text>
</comment>
<organism evidence="5 6">
    <name type="scientific">Aeromonas media</name>
    <dbReference type="NCBI Taxonomy" id="651"/>
    <lineage>
        <taxon>Bacteria</taxon>
        <taxon>Pseudomonadati</taxon>
        <taxon>Pseudomonadota</taxon>
        <taxon>Gammaproteobacteria</taxon>
        <taxon>Aeromonadales</taxon>
        <taxon>Aeromonadaceae</taxon>
        <taxon>Aeromonas</taxon>
    </lineage>
</organism>
<evidence type="ECO:0000259" key="3">
    <source>
        <dbReference type="Pfam" id="PF13556"/>
    </source>
</evidence>
<evidence type="ECO:0000259" key="4">
    <source>
        <dbReference type="Pfam" id="PF17853"/>
    </source>
</evidence>
<gene>
    <name evidence="5" type="ORF">SJS82_19035</name>
</gene>
<dbReference type="Gene3D" id="1.10.10.2840">
    <property type="entry name" value="PucR C-terminal helix-turn-helix domain"/>
    <property type="match status" value="1"/>
</dbReference>
<dbReference type="Pfam" id="PF17853">
    <property type="entry name" value="GGDEF_2"/>
    <property type="match status" value="1"/>
</dbReference>
<feature type="domain" description="PucR C-terminal helix-turn-helix" evidence="3">
    <location>
        <begin position="311"/>
        <end position="368"/>
    </location>
</feature>
<evidence type="ECO:0000313" key="5">
    <source>
        <dbReference type="EMBL" id="MDX7924026.1"/>
    </source>
</evidence>
<dbReference type="Pfam" id="PF13556">
    <property type="entry name" value="HTH_30"/>
    <property type="match status" value="1"/>
</dbReference>
<name>A0AAP6L2T2_AERME</name>
<dbReference type="AlphaFoldDB" id="A0AAP6L2T2"/>
<evidence type="ECO:0000256" key="1">
    <source>
        <dbReference type="ARBA" id="ARBA00006754"/>
    </source>
</evidence>